<name>A0A8J3N7D5_9CHLR</name>
<evidence type="ECO:0000313" key="3">
    <source>
        <dbReference type="Proteomes" id="UP000597444"/>
    </source>
</evidence>
<evidence type="ECO:0000259" key="1">
    <source>
        <dbReference type="Pfam" id="PF13649"/>
    </source>
</evidence>
<dbReference type="RefSeq" id="WP_220211661.1">
    <property type="nucleotide sequence ID" value="NZ_BNJK01000004.1"/>
</dbReference>
<dbReference type="PANTHER" id="PTHR43591:SF24">
    <property type="entry name" value="2-METHOXY-6-POLYPRENYL-1,4-BENZOQUINOL METHYLASE, MITOCHONDRIAL"/>
    <property type="match status" value="1"/>
</dbReference>
<reference evidence="2" key="1">
    <citation type="submission" date="2020-10" db="EMBL/GenBank/DDBJ databases">
        <title>Taxonomic study of unclassified bacteria belonging to the class Ktedonobacteria.</title>
        <authorList>
            <person name="Yabe S."/>
            <person name="Wang C.M."/>
            <person name="Zheng Y."/>
            <person name="Sakai Y."/>
            <person name="Cavaletti L."/>
            <person name="Monciardini P."/>
            <person name="Donadio S."/>
        </authorList>
    </citation>
    <scope>NUCLEOTIDE SEQUENCE</scope>
    <source>
        <strain evidence="2">ID150040</strain>
    </source>
</reference>
<gene>
    <name evidence="2" type="ORF">KSF_111420</name>
</gene>
<dbReference type="InterPro" id="IPR029063">
    <property type="entry name" value="SAM-dependent_MTases_sf"/>
</dbReference>
<dbReference type="InterPro" id="IPR041698">
    <property type="entry name" value="Methyltransf_25"/>
</dbReference>
<dbReference type="CDD" id="cd02440">
    <property type="entry name" value="AdoMet_MTases"/>
    <property type="match status" value="1"/>
</dbReference>
<proteinExistence type="predicted"/>
<dbReference type="Pfam" id="PF13649">
    <property type="entry name" value="Methyltransf_25"/>
    <property type="match status" value="1"/>
</dbReference>
<dbReference type="Gene3D" id="3.40.50.150">
    <property type="entry name" value="Vaccinia Virus protein VP39"/>
    <property type="match status" value="1"/>
</dbReference>
<dbReference type="EMBL" id="BNJK01000004">
    <property type="protein sequence ID" value="GHP01095.1"/>
    <property type="molecule type" value="Genomic_DNA"/>
</dbReference>
<dbReference type="Proteomes" id="UP000597444">
    <property type="component" value="Unassembled WGS sequence"/>
</dbReference>
<sequence>MSTPADPRREVGGTYFVQNRDNLEELSRLHIQDRMLTASMGGVLPEQGDPARLRRVLDVGCGTGGWLVEAAKTYLDIERSVGIDVNRQMIAAAHQEAQAQQVSARVQFRLMDALQMLKFPSDSFDLVNQRLAMSWLRTWEWPKMLREEWRVTRPGGVIRLTEVAIVTESSSPAYLRLCTLILHALYRAGHYFNPTPDGLTSQLVPLLHQFGVENVQTRLHAVRYRAGTAEGQHFAEDMRLVSRTLAPYVRKWGQMPDDYQALCKQMLQEFEQPDFFAVLNVLTAWGTKSQPPTKTASGREQP</sequence>
<dbReference type="PANTHER" id="PTHR43591">
    <property type="entry name" value="METHYLTRANSFERASE"/>
    <property type="match status" value="1"/>
</dbReference>
<dbReference type="SUPFAM" id="SSF53335">
    <property type="entry name" value="S-adenosyl-L-methionine-dependent methyltransferases"/>
    <property type="match status" value="1"/>
</dbReference>
<dbReference type="AlphaFoldDB" id="A0A8J3N7D5"/>
<comment type="caution">
    <text evidence="2">The sequence shown here is derived from an EMBL/GenBank/DDBJ whole genome shotgun (WGS) entry which is preliminary data.</text>
</comment>
<keyword evidence="3" id="KW-1185">Reference proteome</keyword>
<feature type="domain" description="Methyltransferase" evidence="1">
    <location>
        <begin position="56"/>
        <end position="156"/>
    </location>
</feature>
<evidence type="ECO:0000313" key="2">
    <source>
        <dbReference type="EMBL" id="GHP01095.1"/>
    </source>
</evidence>
<protein>
    <recommendedName>
        <fullName evidence="1">Methyltransferase domain-containing protein</fullName>
    </recommendedName>
</protein>
<accession>A0A8J3N7D5</accession>
<organism evidence="2 3">
    <name type="scientific">Reticulibacter mediterranei</name>
    <dbReference type="NCBI Taxonomy" id="2778369"/>
    <lineage>
        <taxon>Bacteria</taxon>
        <taxon>Bacillati</taxon>
        <taxon>Chloroflexota</taxon>
        <taxon>Ktedonobacteria</taxon>
        <taxon>Ktedonobacterales</taxon>
        <taxon>Reticulibacteraceae</taxon>
        <taxon>Reticulibacter</taxon>
    </lineage>
</organism>
<dbReference type="GO" id="GO:0008168">
    <property type="term" value="F:methyltransferase activity"/>
    <property type="evidence" value="ECO:0007669"/>
    <property type="project" value="TreeGrafter"/>
</dbReference>